<keyword evidence="9" id="KW-1185">Reference proteome</keyword>
<evidence type="ECO:0000259" key="7">
    <source>
        <dbReference type="Pfam" id="PF17917"/>
    </source>
</evidence>
<accession>A0A225UM83</accession>
<dbReference type="GO" id="GO:0016787">
    <property type="term" value="F:hydrolase activity"/>
    <property type="evidence" value="ECO:0007669"/>
    <property type="project" value="UniProtKB-KW"/>
</dbReference>
<comment type="caution">
    <text evidence="8">The sequence shown here is derived from an EMBL/GenBank/DDBJ whole genome shotgun (WGS) entry which is preliminary data.</text>
</comment>
<dbReference type="InterPro" id="IPR043502">
    <property type="entry name" value="DNA/RNA_pol_sf"/>
</dbReference>
<evidence type="ECO:0000256" key="6">
    <source>
        <dbReference type="ARBA" id="ARBA00022918"/>
    </source>
</evidence>
<keyword evidence="6 8" id="KW-0695">RNA-directed DNA polymerase</keyword>
<protein>
    <submittedName>
        <fullName evidence="8">Reverse transcriptase</fullName>
    </submittedName>
</protein>
<proteinExistence type="predicted"/>
<evidence type="ECO:0000256" key="2">
    <source>
        <dbReference type="ARBA" id="ARBA00022695"/>
    </source>
</evidence>
<feature type="domain" description="Reverse transcriptase RNase H-like" evidence="7">
    <location>
        <begin position="21"/>
        <end position="110"/>
    </location>
</feature>
<dbReference type="PANTHER" id="PTHR34072:SF56">
    <property type="entry name" value="REVERSE TRANSCRIPTASE_RETROTRANSPOSON-DERIVED PROTEIN RNASE H-LIKE DOMAIN-CONTAINING PROTEIN"/>
    <property type="match status" value="1"/>
</dbReference>
<keyword evidence="1" id="KW-0808">Transferase</keyword>
<reference evidence="9" key="1">
    <citation type="submission" date="2017-03" db="EMBL/GenBank/DDBJ databases">
        <title>Phytopthora megakarya and P. palmivora, two closely related causual agents of cacao black pod achieved similar genome size and gene model numbers by different mechanisms.</title>
        <authorList>
            <person name="Ali S."/>
            <person name="Shao J."/>
            <person name="Larry D.J."/>
            <person name="Kronmiller B."/>
            <person name="Shen D."/>
            <person name="Strem M.D."/>
            <person name="Melnick R.L."/>
            <person name="Guiltinan M.J."/>
            <person name="Tyler B.M."/>
            <person name="Meinhardt L.W."/>
            <person name="Bailey B.A."/>
        </authorList>
    </citation>
    <scope>NUCLEOTIDE SEQUENCE [LARGE SCALE GENOMIC DNA]</scope>
    <source>
        <strain evidence="9">zdho120</strain>
    </source>
</reference>
<gene>
    <name evidence="8" type="ORF">PHMEG_00036127</name>
</gene>
<organism evidence="8 9">
    <name type="scientific">Phytophthora megakarya</name>
    <dbReference type="NCBI Taxonomy" id="4795"/>
    <lineage>
        <taxon>Eukaryota</taxon>
        <taxon>Sar</taxon>
        <taxon>Stramenopiles</taxon>
        <taxon>Oomycota</taxon>
        <taxon>Peronosporomycetes</taxon>
        <taxon>Peronosporales</taxon>
        <taxon>Peronosporaceae</taxon>
        <taxon>Phytophthora</taxon>
    </lineage>
</organism>
<evidence type="ECO:0000256" key="5">
    <source>
        <dbReference type="ARBA" id="ARBA00022801"/>
    </source>
</evidence>
<dbReference type="InterPro" id="IPR041373">
    <property type="entry name" value="RT_RNaseH"/>
</dbReference>
<keyword evidence="5" id="KW-0378">Hydrolase</keyword>
<keyword evidence="3" id="KW-0540">Nuclease</keyword>
<dbReference type="AlphaFoldDB" id="A0A225UM83"/>
<dbReference type="Pfam" id="PF17917">
    <property type="entry name" value="RT_RNaseH"/>
    <property type="match status" value="1"/>
</dbReference>
<keyword evidence="4" id="KW-0255">Endonuclease</keyword>
<evidence type="ECO:0000313" key="8">
    <source>
        <dbReference type="EMBL" id="OWY94212.1"/>
    </source>
</evidence>
<evidence type="ECO:0000256" key="4">
    <source>
        <dbReference type="ARBA" id="ARBA00022759"/>
    </source>
</evidence>
<dbReference type="GO" id="GO:0004519">
    <property type="term" value="F:endonuclease activity"/>
    <property type="evidence" value="ECO:0007669"/>
    <property type="project" value="UniProtKB-KW"/>
</dbReference>
<dbReference type="OrthoDB" id="111710at2759"/>
<evidence type="ECO:0000256" key="3">
    <source>
        <dbReference type="ARBA" id="ARBA00022722"/>
    </source>
</evidence>
<dbReference type="PANTHER" id="PTHR34072">
    <property type="entry name" value="ENZYMATIC POLYPROTEIN-RELATED"/>
    <property type="match status" value="1"/>
</dbReference>
<sequence>MSIKLDSTLQHETIPHERICYRLCLMEFDDEGRERVVSYQSRQMKPADNNYLVDTKETLAMRYALIKFRVYLLGEQTFDVYTDYASLRTAMRSPHLLQRTARWLSFSAEYNFIVHYKPDKNNILLTCCLAARATAHAVLLVALDVDDEDDCACCIALGLNATVSTPVSPLRQQIAEAYDVDAFYADIITHLQDPSVHSLKKMTRPTRDHIASYQTDGPLV</sequence>
<dbReference type="STRING" id="4795.A0A225UM83"/>
<name>A0A225UM83_9STRA</name>
<dbReference type="EMBL" id="NBNE01014729">
    <property type="protein sequence ID" value="OWY94212.1"/>
    <property type="molecule type" value="Genomic_DNA"/>
</dbReference>
<evidence type="ECO:0000256" key="1">
    <source>
        <dbReference type="ARBA" id="ARBA00022679"/>
    </source>
</evidence>
<dbReference type="GO" id="GO:0003964">
    <property type="term" value="F:RNA-directed DNA polymerase activity"/>
    <property type="evidence" value="ECO:0007669"/>
    <property type="project" value="UniProtKB-KW"/>
</dbReference>
<dbReference type="Proteomes" id="UP000198211">
    <property type="component" value="Unassembled WGS sequence"/>
</dbReference>
<evidence type="ECO:0000313" key="9">
    <source>
        <dbReference type="Proteomes" id="UP000198211"/>
    </source>
</evidence>
<dbReference type="SUPFAM" id="SSF56672">
    <property type="entry name" value="DNA/RNA polymerases"/>
    <property type="match status" value="1"/>
</dbReference>
<keyword evidence="2" id="KW-0548">Nucleotidyltransferase</keyword>